<gene>
    <name evidence="2" type="ORF">TCM_019369</name>
</gene>
<dbReference type="EMBL" id="CM001882">
    <property type="protein sequence ID" value="EOY04113.1"/>
    <property type="molecule type" value="Genomic_DNA"/>
</dbReference>
<keyword evidence="3" id="KW-1185">Reference proteome</keyword>
<dbReference type="Proteomes" id="UP000026915">
    <property type="component" value="Chromosome 4"/>
</dbReference>
<dbReference type="PANTHER" id="PTHR42648:SF28">
    <property type="entry name" value="TRANSPOSON-ENCODED PROTEIN WITH RIBONUCLEASE H-LIKE AND RETROVIRUS ZINC FINGER-LIKE DOMAINS"/>
    <property type="match status" value="1"/>
</dbReference>
<accession>A0A061EHJ5</accession>
<name>A0A061EHJ5_THECC</name>
<dbReference type="InterPro" id="IPR039537">
    <property type="entry name" value="Retrotran_Ty1/copia-like"/>
</dbReference>
<dbReference type="InterPro" id="IPR012337">
    <property type="entry name" value="RNaseH-like_sf"/>
</dbReference>
<reference evidence="2 3" key="1">
    <citation type="journal article" date="2013" name="Genome Biol.">
        <title>The genome sequence of the most widely cultivated cacao type and its use to identify candidate genes regulating pod color.</title>
        <authorList>
            <person name="Motamayor J.C."/>
            <person name="Mockaitis K."/>
            <person name="Schmutz J."/>
            <person name="Haiminen N."/>
            <person name="Iii D.L."/>
            <person name="Cornejo O."/>
            <person name="Findley S.D."/>
            <person name="Zheng P."/>
            <person name="Utro F."/>
            <person name="Royaert S."/>
            <person name="Saski C."/>
            <person name="Jenkins J."/>
            <person name="Podicheti R."/>
            <person name="Zhao M."/>
            <person name="Scheffler B.E."/>
            <person name="Stack J.C."/>
            <person name="Feltus F.A."/>
            <person name="Mustiga G.M."/>
            <person name="Amores F."/>
            <person name="Phillips W."/>
            <person name="Marelli J.P."/>
            <person name="May G.D."/>
            <person name="Shapiro H."/>
            <person name="Ma J."/>
            <person name="Bustamante C.D."/>
            <person name="Schnell R.J."/>
            <person name="Main D."/>
            <person name="Gilbert D."/>
            <person name="Parida L."/>
            <person name="Kuhn D.N."/>
        </authorList>
    </citation>
    <scope>NUCLEOTIDE SEQUENCE [LARGE SCALE GENOMIC DNA]</scope>
    <source>
        <strain evidence="3">cv. Matina 1-6</strain>
    </source>
</reference>
<dbReference type="InterPro" id="IPR036397">
    <property type="entry name" value="RNaseH_sf"/>
</dbReference>
<organism evidence="2 3">
    <name type="scientific">Theobroma cacao</name>
    <name type="common">Cacao</name>
    <name type="synonym">Cocoa</name>
    <dbReference type="NCBI Taxonomy" id="3641"/>
    <lineage>
        <taxon>Eukaryota</taxon>
        <taxon>Viridiplantae</taxon>
        <taxon>Streptophyta</taxon>
        <taxon>Embryophyta</taxon>
        <taxon>Tracheophyta</taxon>
        <taxon>Spermatophyta</taxon>
        <taxon>Magnoliopsida</taxon>
        <taxon>eudicotyledons</taxon>
        <taxon>Gunneridae</taxon>
        <taxon>Pentapetalae</taxon>
        <taxon>rosids</taxon>
        <taxon>malvids</taxon>
        <taxon>Malvales</taxon>
        <taxon>Malvaceae</taxon>
        <taxon>Byttnerioideae</taxon>
        <taxon>Theobroma</taxon>
    </lineage>
</organism>
<dbReference type="InParanoid" id="A0A061EHJ5"/>
<protein>
    <submittedName>
        <fullName evidence="2">Retrovirus-related Pol polyprotein from transposon TNT 1-94-like protein</fullName>
    </submittedName>
</protein>
<dbReference type="AlphaFoldDB" id="A0A061EHJ5"/>
<dbReference type="eggNOG" id="KOG0017">
    <property type="taxonomic scope" value="Eukaryota"/>
</dbReference>
<evidence type="ECO:0000313" key="3">
    <source>
        <dbReference type="Proteomes" id="UP000026915"/>
    </source>
</evidence>
<dbReference type="GO" id="GO:0003676">
    <property type="term" value="F:nucleic acid binding"/>
    <property type="evidence" value="ECO:0007669"/>
    <property type="project" value="InterPro"/>
</dbReference>
<feature type="domain" description="Integrase catalytic" evidence="1">
    <location>
        <begin position="1"/>
        <end position="112"/>
    </location>
</feature>
<dbReference type="HOGENOM" id="CLU_984877_0_0_1"/>
<dbReference type="SUPFAM" id="SSF53098">
    <property type="entry name" value="Ribonuclease H-like"/>
    <property type="match status" value="1"/>
</dbReference>
<evidence type="ECO:0000259" key="1">
    <source>
        <dbReference type="PROSITE" id="PS50994"/>
    </source>
</evidence>
<dbReference type="Gramene" id="EOY04113">
    <property type="protein sequence ID" value="EOY04113"/>
    <property type="gene ID" value="TCM_019369"/>
</dbReference>
<dbReference type="PROSITE" id="PS50994">
    <property type="entry name" value="INTEGRASE"/>
    <property type="match status" value="1"/>
</dbReference>
<dbReference type="PANTHER" id="PTHR42648">
    <property type="entry name" value="TRANSPOSASE, PUTATIVE-RELATED"/>
    <property type="match status" value="1"/>
</dbReference>
<dbReference type="GO" id="GO:0015074">
    <property type="term" value="P:DNA integration"/>
    <property type="evidence" value="ECO:0007669"/>
    <property type="project" value="InterPro"/>
</dbReference>
<sequence>MVERMTRLSLKFLHVDNGGVYTSNDFEEYCSKHGRRHKKTEPKTPQHNGVIERMNCTTVEKVRCMLGITKLPKSFWGVVIGIASYLINKSPQFLWDLTFQKGCGQERFFVLTLERHAFDKNVKTKQVVEFDDLTLVMIPPRRATNDKNAQEIKLANTDEPTTVSDELDVSFNIAQPNLIGHMMKDCLRPRQSMGDNRGYMQLMETTPSKVTPFARDAMKDKGKGIATSSQGRIKQQCSIGSGQARVFTLILCDAQASNSVVTEKKREEMVDHLFESLKVGKFG</sequence>
<dbReference type="STRING" id="3641.A0A061EHJ5"/>
<dbReference type="Gene3D" id="3.30.420.10">
    <property type="entry name" value="Ribonuclease H-like superfamily/Ribonuclease H"/>
    <property type="match status" value="1"/>
</dbReference>
<evidence type="ECO:0000313" key="2">
    <source>
        <dbReference type="EMBL" id="EOY04113.1"/>
    </source>
</evidence>
<proteinExistence type="predicted"/>
<dbReference type="InterPro" id="IPR001584">
    <property type="entry name" value="Integrase_cat-core"/>
</dbReference>